<evidence type="ECO:0000313" key="3">
    <source>
        <dbReference type="Proteomes" id="UP000030754"/>
    </source>
</evidence>
<dbReference type="InterPro" id="IPR013922">
    <property type="entry name" value="Cyclin_PHO80-like"/>
</dbReference>
<dbReference type="SUPFAM" id="SSF47954">
    <property type="entry name" value="Cyclin-like"/>
    <property type="match status" value="1"/>
</dbReference>
<dbReference type="Gene3D" id="1.10.472.10">
    <property type="entry name" value="Cyclin-like"/>
    <property type="match status" value="1"/>
</dbReference>
<organism evidence="2 3">
    <name type="scientific">Eimeria necatrix</name>
    <dbReference type="NCBI Taxonomy" id="51315"/>
    <lineage>
        <taxon>Eukaryota</taxon>
        <taxon>Sar</taxon>
        <taxon>Alveolata</taxon>
        <taxon>Apicomplexa</taxon>
        <taxon>Conoidasida</taxon>
        <taxon>Coccidia</taxon>
        <taxon>Eucoccidiorida</taxon>
        <taxon>Eimeriorina</taxon>
        <taxon>Eimeriidae</taxon>
        <taxon>Eimeria</taxon>
    </lineage>
</organism>
<dbReference type="RefSeq" id="XP_013432522.1">
    <property type="nucleotide sequence ID" value="XM_013577068.1"/>
</dbReference>
<dbReference type="GeneID" id="25476122"/>
<name>U6MR00_9EIME</name>
<reference evidence="2" key="2">
    <citation type="submission" date="2013-10" db="EMBL/GenBank/DDBJ databases">
        <authorList>
            <person name="Aslett M."/>
        </authorList>
    </citation>
    <scope>NUCLEOTIDE SEQUENCE [LARGE SCALE GENOMIC DNA]</scope>
    <source>
        <strain evidence="2">Houghton</strain>
    </source>
</reference>
<dbReference type="EMBL" id="HG722899">
    <property type="protein sequence ID" value="CDJ64055.1"/>
    <property type="molecule type" value="Genomic_DNA"/>
</dbReference>
<feature type="compositionally biased region" description="Low complexity" evidence="1">
    <location>
        <begin position="85"/>
        <end position="101"/>
    </location>
</feature>
<dbReference type="PANTHER" id="PTHR15615:SF108">
    <property type="entry name" value="PROTEIN CNPPD1"/>
    <property type="match status" value="1"/>
</dbReference>
<gene>
    <name evidence="2" type="ORF">ENH_00059820</name>
</gene>
<dbReference type="OrthoDB" id="337735at2759"/>
<dbReference type="CDD" id="cd20558">
    <property type="entry name" value="CYCLIN_ScPCL7-like"/>
    <property type="match status" value="1"/>
</dbReference>
<evidence type="ECO:0000256" key="1">
    <source>
        <dbReference type="SAM" id="MobiDB-lite"/>
    </source>
</evidence>
<feature type="compositionally biased region" description="Basic and acidic residues" evidence="1">
    <location>
        <begin position="67"/>
        <end position="84"/>
    </location>
</feature>
<protein>
    <recommendedName>
        <fullName evidence="4">Cyclin, N-terminal domain-containing protein</fullName>
    </recommendedName>
</protein>
<proteinExistence type="predicted"/>
<feature type="region of interest" description="Disordered" evidence="1">
    <location>
        <begin position="362"/>
        <end position="381"/>
    </location>
</feature>
<dbReference type="GO" id="GO:0019901">
    <property type="term" value="F:protein kinase binding"/>
    <property type="evidence" value="ECO:0007669"/>
    <property type="project" value="InterPro"/>
</dbReference>
<evidence type="ECO:0000313" key="2">
    <source>
        <dbReference type="EMBL" id="CDJ64055.1"/>
    </source>
</evidence>
<dbReference type="VEuPathDB" id="ToxoDB:ENH_00059820"/>
<reference evidence="2" key="1">
    <citation type="submission" date="2013-10" db="EMBL/GenBank/DDBJ databases">
        <title>Genomic analysis of the causative agents of coccidiosis in chickens.</title>
        <authorList>
            <person name="Reid A.J."/>
            <person name="Blake D."/>
            <person name="Billington K."/>
            <person name="Browne H."/>
            <person name="Dunn M."/>
            <person name="Hung S."/>
            <person name="Kawahara F."/>
            <person name="Miranda-Saavedra D."/>
            <person name="Mourier T."/>
            <person name="Nagra H."/>
            <person name="Otto T.D."/>
            <person name="Rawlings N."/>
            <person name="Sanchez A."/>
            <person name="Sanders M."/>
            <person name="Subramaniam C."/>
            <person name="Tay Y."/>
            <person name="Dear P."/>
            <person name="Doerig C."/>
            <person name="Gruber A."/>
            <person name="Parkinson J."/>
            <person name="Shirley M."/>
            <person name="Wan K.L."/>
            <person name="Berriman M."/>
            <person name="Tomley F."/>
            <person name="Pain A."/>
        </authorList>
    </citation>
    <scope>NUCLEOTIDE SEQUENCE [LARGE SCALE GENOMIC DNA]</scope>
    <source>
        <strain evidence="2">Houghton</strain>
    </source>
</reference>
<dbReference type="Pfam" id="PF08613">
    <property type="entry name" value="Cyclin"/>
    <property type="match status" value="1"/>
</dbReference>
<sequence length="531" mass="60115">METTRVPFAPQGDTLKYGYTKGHLVMEQEQPQQLLQQQRMLQQQQQMLQQQQQQQQLQLPQQSQDYQEMRQQDSLREQQYEQEQRQCSQQQRQQQQQQQSQKGYSTCGGDEGVLPSGPLFVEKMSLLMKQLATSGDEANGRPSVATRFDSICPPATSIAAYIPRLYRHFRCSEEVFVFALIYLDRVIRANHIRINALNIHRLVLAASVVGVKFVEDVRYSNRYYARVGGVSLTELNRLELAFLKLVKFDLMVSKEEYAVYRSTVLLACPWRPVSSVPQVEAEEQQQQQQHFVGAADTRVGGVDCRNSLMGPTDQQNYGDAQIPVEQQGRLYALVQQQQQQQQQEQRHHEQQQHCLSGVVATSTASTVSTTPEAGPPNLPSGTSFGSSAGAVVAAAVAAADLIQQHQLDRLMESLQRTEVSSQEEALMRCPLQQQWQSCGVQYVGAYEQQHPQQQQLSMQQTRLMLQAQAQQAQSQQQQKVSKQQSRLCSPERLLELQHQHHRQMIVHSSCCCCGSIIISSSCCWSSSSNSN</sequence>
<dbReference type="InterPro" id="IPR036915">
    <property type="entry name" value="Cyclin-like_sf"/>
</dbReference>
<feature type="region of interest" description="Disordered" evidence="1">
    <location>
        <begin position="61"/>
        <end position="108"/>
    </location>
</feature>
<evidence type="ECO:0008006" key="4">
    <source>
        <dbReference type="Google" id="ProtNLM"/>
    </source>
</evidence>
<accession>U6MR00</accession>
<dbReference type="Proteomes" id="UP000030754">
    <property type="component" value="Unassembled WGS sequence"/>
</dbReference>
<dbReference type="AlphaFoldDB" id="U6MR00"/>
<keyword evidence="3" id="KW-1185">Reference proteome</keyword>
<dbReference type="PANTHER" id="PTHR15615">
    <property type="match status" value="1"/>
</dbReference>